<dbReference type="Proteomes" id="UP001517376">
    <property type="component" value="Unassembled WGS sequence"/>
</dbReference>
<proteinExistence type="predicted"/>
<protein>
    <recommendedName>
        <fullName evidence="3">Integrase</fullName>
    </recommendedName>
</protein>
<organism evidence="1 2">
    <name type="scientific">Paragemmobacter ruber</name>
    <dbReference type="NCBI Taxonomy" id="1985673"/>
    <lineage>
        <taxon>Bacteria</taxon>
        <taxon>Pseudomonadati</taxon>
        <taxon>Pseudomonadota</taxon>
        <taxon>Alphaproteobacteria</taxon>
        <taxon>Rhodobacterales</taxon>
        <taxon>Paracoccaceae</taxon>
        <taxon>Paragemmobacter</taxon>
    </lineage>
</organism>
<accession>A0ABW9Y238</accession>
<gene>
    <name evidence="1" type="ORF">GU920_00180</name>
</gene>
<name>A0ABW9Y238_9RHOB</name>
<comment type="caution">
    <text evidence="1">The sequence shown here is derived from an EMBL/GenBank/DDBJ whole genome shotgun (WGS) entry which is preliminary data.</text>
</comment>
<reference evidence="2" key="1">
    <citation type="submission" date="2020-01" db="EMBL/GenBank/DDBJ databases">
        <title>Sphingomonas sp. strain CSW-10.</title>
        <authorList>
            <person name="Chen W.-M."/>
        </authorList>
    </citation>
    <scope>NUCLEOTIDE SEQUENCE [LARGE SCALE GENOMIC DNA]</scope>
    <source>
        <strain evidence="2">CCP-1</strain>
    </source>
</reference>
<dbReference type="RefSeq" id="WP_161764778.1">
    <property type="nucleotide sequence ID" value="NZ_JAAATW010000001.1"/>
</dbReference>
<keyword evidence="2" id="KW-1185">Reference proteome</keyword>
<evidence type="ECO:0008006" key="3">
    <source>
        <dbReference type="Google" id="ProtNLM"/>
    </source>
</evidence>
<evidence type="ECO:0000313" key="2">
    <source>
        <dbReference type="Proteomes" id="UP001517376"/>
    </source>
</evidence>
<sequence>MPHLSPVPVDDLPVYPIPATERLDSHSFVKWNHQRWMASRTFKLATWEVQGMARALFDFAQTESPIGTLPDDLDELAVMLRCDLRRMRELRTMEMGPLRNWRPCLTVEGARRLYHPVILEQVQDALERRDLRALSSEAKARAQRIKRLREALGAEGLSAAVLADEVLIQRMDEWLEAHHKGNRTKAVYRSAILHAQQMKWFGGLRETV</sequence>
<dbReference type="EMBL" id="JAAATW010000001">
    <property type="protein sequence ID" value="NBE05945.1"/>
    <property type="molecule type" value="Genomic_DNA"/>
</dbReference>
<evidence type="ECO:0000313" key="1">
    <source>
        <dbReference type="EMBL" id="NBE05945.1"/>
    </source>
</evidence>